<dbReference type="EMBL" id="JAEAOA010002342">
    <property type="protein sequence ID" value="KAK3594113.1"/>
    <property type="molecule type" value="Genomic_DNA"/>
</dbReference>
<reference evidence="2" key="2">
    <citation type="journal article" date="2021" name="Genome Biol. Evol.">
        <title>Developing a high-quality reference genome for a parasitic bivalve with doubly uniparental inheritance (Bivalvia: Unionida).</title>
        <authorList>
            <person name="Smith C.H."/>
        </authorList>
    </citation>
    <scope>NUCLEOTIDE SEQUENCE</scope>
    <source>
        <strain evidence="2">CHS0354</strain>
        <tissue evidence="2">Mantle</tissue>
    </source>
</reference>
<keyword evidence="3" id="KW-1185">Reference proteome</keyword>
<name>A0AAE0SME3_9BIVA</name>
<reference evidence="2" key="1">
    <citation type="journal article" date="2021" name="Genome Biol. Evol.">
        <title>A High-Quality Reference Genome for a Parasitic Bivalve with Doubly Uniparental Inheritance (Bivalvia: Unionida).</title>
        <authorList>
            <person name="Smith C.H."/>
        </authorList>
    </citation>
    <scope>NUCLEOTIDE SEQUENCE</scope>
    <source>
        <strain evidence="2">CHS0354</strain>
    </source>
</reference>
<feature type="signal peptide" evidence="1">
    <location>
        <begin position="1"/>
        <end position="24"/>
    </location>
</feature>
<feature type="chain" id="PRO_5042018089" evidence="1">
    <location>
        <begin position="25"/>
        <end position="175"/>
    </location>
</feature>
<proteinExistence type="predicted"/>
<evidence type="ECO:0000256" key="1">
    <source>
        <dbReference type="SAM" id="SignalP"/>
    </source>
</evidence>
<evidence type="ECO:0000313" key="2">
    <source>
        <dbReference type="EMBL" id="KAK3594113.1"/>
    </source>
</evidence>
<sequence>MIIECLTLLMSCLLAIVPPRLVMAQTCEKVPTIIEKNARAFESVRFKYEEELAARKNLSNFVLNVQPEEFDHIELDRYFIDVCPSETVTAIFWGIPYKSGYKCWIIQPVSHTVCRSNKCQNWNGVPWIQGYQFLCKEKYVYENVWSFCVRGRRERNFVLIKVKISKCCACTLARC</sequence>
<organism evidence="2 3">
    <name type="scientific">Potamilus streckersoni</name>
    <dbReference type="NCBI Taxonomy" id="2493646"/>
    <lineage>
        <taxon>Eukaryota</taxon>
        <taxon>Metazoa</taxon>
        <taxon>Spiralia</taxon>
        <taxon>Lophotrochozoa</taxon>
        <taxon>Mollusca</taxon>
        <taxon>Bivalvia</taxon>
        <taxon>Autobranchia</taxon>
        <taxon>Heteroconchia</taxon>
        <taxon>Palaeoheterodonta</taxon>
        <taxon>Unionida</taxon>
        <taxon>Unionoidea</taxon>
        <taxon>Unionidae</taxon>
        <taxon>Ambleminae</taxon>
        <taxon>Lampsilini</taxon>
        <taxon>Potamilus</taxon>
    </lineage>
</organism>
<accession>A0AAE0SME3</accession>
<dbReference type="AlphaFoldDB" id="A0AAE0SME3"/>
<dbReference type="Proteomes" id="UP001195483">
    <property type="component" value="Unassembled WGS sequence"/>
</dbReference>
<protein>
    <submittedName>
        <fullName evidence="2">Uncharacterized protein</fullName>
    </submittedName>
</protein>
<gene>
    <name evidence="2" type="ORF">CHS0354_040883</name>
</gene>
<comment type="caution">
    <text evidence="2">The sequence shown here is derived from an EMBL/GenBank/DDBJ whole genome shotgun (WGS) entry which is preliminary data.</text>
</comment>
<evidence type="ECO:0000313" key="3">
    <source>
        <dbReference type="Proteomes" id="UP001195483"/>
    </source>
</evidence>
<reference evidence="2" key="3">
    <citation type="submission" date="2023-05" db="EMBL/GenBank/DDBJ databases">
        <authorList>
            <person name="Smith C.H."/>
        </authorList>
    </citation>
    <scope>NUCLEOTIDE SEQUENCE</scope>
    <source>
        <strain evidence="2">CHS0354</strain>
        <tissue evidence="2">Mantle</tissue>
    </source>
</reference>
<keyword evidence="1" id="KW-0732">Signal</keyword>